<dbReference type="EMBL" id="ML975365">
    <property type="protein sequence ID" value="KAF1831385.1"/>
    <property type="molecule type" value="Genomic_DNA"/>
</dbReference>
<dbReference type="Gene3D" id="3.40.50.150">
    <property type="entry name" value="Vaccinia Virus protein VP39"/>
    <property type="match status" value="1"/>
</dbReference>
<sequence length="294" mass="32412">MSSQTPIAFTQKLSNLFLDDDTAKRYKNAENVTRPFAKSIVDKSGLPQLDGEAHVLDLGCGTGVVIQAVYDAVPKGKWGQLKVLGGDVSLSMLEYLGSRGKEQGWTGLETQVIDGNANIDLPKESFTHIFVSFTVFAIPDVLPQLFRLLRPGGFIAITTWVALGWYPYLQSSMSQLDSVPYSPTHEEVLNMIYSGRPWGEQAYLSERLTEAGFEGVQTVGEKVAVRAGTPSAWMQNMEFPLKIMVGVFENWDREGWLEELSRVVMVEAVKAAGGEDGQVPMDCDVLVAWGRKRG</sequence>
<organism evidence="2 3">
    <name type="scientific">Decorospora gaudefroyi</name>
    <dbReference type="NCBI Taxonomy" id="184978"/>
    <lineage>
        <taxon>Eukaryota</taxon>
        <taxon>Fungi</taxon>
        <taxon>Dikarya</taxon>
        <taxon>Ascomycota</taxon>
        <taxon>Pezizomycotina</taxon>
        <taxon>Dothideomycetes</taxon>
        <taxon>Pleosporomycetidae</taxon>
        <taxon>Pleosporales</taxon>
        <taxon>Pleosporineae</taxon>
        <taxon>Pleosporaceae</taxon>
        <taxon>Decorospora</taxon>
    </lineage>
</organism>
<dbReference type="Proteomes" id="UP000800040">
    <property type="component" value="Unassembled WGS sequence"/>
</dbReference>
<dbReference type="AlphaFoldDB" id="A0A6A5K178"/>
<dbReference type="OrthoDB" id="2013972at2759"/>
<reference evidence="2" key="1">
    <citation type="submission" date="2020-01" db="EMBL/GenBank/DDBJ databases">
        <authorList>
            <consortium name="DOE Joint Genome Institute"/>
            <person name="Haridas S."/>
            <person name="Albert R."/>
            <person name="Binder M."/>
            <person name="Bloem J."/>
            <person name="Labutti K."/>
            <person name="Salamov A."/>
            <person name="Andreopoulos B."/>
            <person name="Baker S.E."/>
            <person name="Barry K."/>
            <person name="Bills G."/>
            <person name="Bluhm B.H."/>
            <person name="Cannon C."/>
            <person name="Castanera R."/>
            <person name="Culley D.E."/>
            <person name="Daum C."/>
            <person name="Ezra D."/>
            <person name="Gonzalez J.B."/>
            <person name="Henrissat B."/>
            <person name="Kuo A."/>
            <person name="Liang C."/>
            <person name="Lipzen A."/>
            <person name="Lutzoni F."/>
            <person name="Magnuson J."/>
            <person name="Mondo S."/>
            <person name="Nolan M."/>
            <person name="Ohm R."/>
            <person name="Pangilinan J."/>
            <person name="Park H.-J."/>
            <person name="Ramirez L."/>
            <person name="Alfaro M."/>
            <person name="Sun H."/>
            <person name="Tritt A."/>
            <person name="Yoshinaga Y."/>
            <person name="Zwiers L.-H."/>
            <person name="Turgeon B.G."/>
            <person name="Goodwin S.B."/>
            <person name="Spatafora J.W."/>
            <person name="Crous P.W."/>
            <person name="Grigoriev I.V."/>
        </authorList>
    </citation>
    <scope>NUCLEOTIDE SEQUENCE</scope>
    <source>
        <strain evidence="2">P77</strain>
    </source>
</reference>
<dbReference type="GO" id="GO:0032259">
    <property type="term" value="P:methylation"/>
    <property type="evidence" value="ECO:0007669"/>
    <property type="project" value="UniProtKB-KW"/>
</dbReference>
<accession>A0A6A5K178</accession>
<proteinExistence type="predicted"/>
<keyword evidence="2" id="KW-0808">Transferase</keyword>
<dbReference type="InterPro" id="IPR029063">
    <property type="entry name" value="SAM-dependent_MTases_sf"/>
</dbReference>
<dbReference type="InterPro" id="IPR041698">
    <property type="entry name" value="Methyltransf_25"/>
</dbReference>
<protein>
    <submittedName>
        <fullName evidence="2">S-adenosyl-L-methionine-dependent methyltransferase</fullName>
    </submittedName>
</protein>
<evidence type="ECO:0000313" key="3">
    <source>
        <dbReference type="Proteomes" id="UP000800040"/>
    </source>
</evidence>
<keyword evidence="3" id="KW-1185">Reference proteome</keyword>
<dbReference type="SUPFAM" id="SSF53335">
    <property type="entry name" value="S-adenosyl-L-methionine-dependent methyltransferases"/>
    <property type="match status" value="1"/>
</dbReference>
<gene>
    <name evidence="2" type="ORF">BDW02DRAFT_572069</name>
</gene>
<dbReference type="Pfam" id="PF13649">
    <property type="entry name" value="Methyltransf_25"/>
    <property type="match status" value="1"/>
</dbReference>
<keyword evidence="2" id="KW-0489">Methyltransferase</keyword>
<evidence type="ECO:0000259" key="1">
    <source>
        <dbReference type="Pfam" id="PF13649"/>
    </source>
</evidence>
<dbReference type="PANTHER" id="PTHR43591">
    <property type="entry name" value="METHYLTRANSFERASE"/>
    <property type="match status" value="1"/>
</dbReference>
<dbReference type="GO" id="GO:0008168">
    <property type="term" value="F:methyltransferase activity"/>
    <property type="evidence" value="ECO:0007669"/>
    <property type="project" value="UniProtKB-KW"/>
</dbReference>
<feature type="domain" description="Methyltransferase" evidence="1">
    <location>
        <begin position="55"/>
        <end position="153"/>
    </location>
</feature>
<dbReference type="CDD" id="cd02440">
    <property type="entry name" value="AdoMet_MTases"/>
    <property type="match status" value="1"/>
</dbReference>
<evidence type="ECO:0000313" key="2">
    <source>
        <dbReference type="EMBL" id="KAF1831385.1"/>
    </source>
</evidence>
<name>A0A6A5K178_9PLEO</name>